<protein>
    <submittedName>
        <fullName evidence="1">Uncharacterized protein</fullName>
    </submittedName>
</protein>
<accession>A0AAW1YRQ5</accession>
<dbReference type="EMBL" id="JBEDUW010000001">
    <property type="protein sequence ID" value="KAK9951390.1"/>
    <property type="molecule type" value="Genomic_DNA"/>
</dbReference>
<evidence type="ECO:0000313" key="2">
    <source>
        <dbReference type="Proteomes" id="UP001457282"/>
    </source>
</evidence>
<organism evidence="1 2">
    <name type="scientific">Rubus argutus</name>
    <name type="common">Southern blackberry</name>
    <dbReference type="NCBI Taxonomy" id="59490"/>
    <lineage>
        <taxon>Eukaryota</taxon>
        <taxon>Viridiplantae</taxon>
        <taxon>Streptophyta</taxon>
        <taxon>Embryophyta</taxon>
        <taxon>Tracheophyta</taxon>
        <taxon>Spermatophyta</taxon>
        <taxon>Magnoliopsida</taxon>
        <taxon>eudicotyledons</taxon>
        <taxon>Gunneridae</taxon>
        <taxon>Pentapetalae</taxon>
        <taxon>rosids</taxon>
        <taxon>fabids</taxon>
        <taxon>Rosales</taxon>
        <taxon>Rosaceae</taxon>
        <taxon>Rosoideae</taxon>
        <taxon>Rosoideae incertae sedis</taxon>
        <taxon>Rubus</taxon>
    </lineage>
</organism>
<dbReference type="Proteomes" id="UP001457282">
    <property type="component" value="Unassembled WGS sequence"/>
</dbReference>
<sequence length="115" mass="13294">MQCRFERRARIEGGVGQTTTVEVRTRGNEQDIVGFWTERPDRCLLNFTVTEMELAGRTGRRTTATWLGSLWIDDAARRDRCEETEGARDGCSCARWRRAVKRWCLIVAEELIDVI</sequence>
<proteinExistence type="predicted"/>
<evidence type="ECO:0000313" key="1">
    <source>
        <dbReference type="EMBL" id="KAK9951390.1"/>
    </source>
</evidence>
<name>A0AAW1YRQ5_RUBAR</name>
<reference evidence="1 2" key="1">
    <citation type="journal article" date="2023" name="G3 (Bethesda)">
        <title>A chromosome-length genome assembly and annotation of blackberry (Rubus argutus, cv. 'Hillquist').</title>
        <authorList>
            <person name="Bruna T."/>
            <person name="Aryal R."/>
            <person name="Dudchenko O."/>
            <person name="Sargent D.J."/>
            <person name="Mead D."/>
            <person name="Buti M."/>
            <person name="Cavallini A."/>
            <person name="Hytonen T."/>
            <person name="Andres J."/>
            <person name="Pham M."/>
            <person name="Weisz D."/>
            <person name="Mascagni F."/>
            <person name="Usai G."/>
            <person name="Natali L."/>
            <person name="Bassil N."/>
            <person name="Fernandez G.E."/>
            <person name="Lomsadze A."/>
            <person name="Armour M."/>
            <person name="Olukolu B."/>
            <person name="Poorten T."/>
            <person name="Britton C."/>
            <person name="Davik J."/>
            <person name="Ashrafi H."/>
            <person name="Aiden E.L."/>
            <person name="Borodovsky M."/>
            <person name="Worthington M."/>
        </authorList>
    </citation>
    <scope>NUCLEOTIDE SEQUENCE [LARGE SCALE GENOMIC DNA]</scope>
    <source>
        <strain evidence="1">PI 553951</strain>
    </source>
</reference>
<gene>
    <name evidence="1" type="ORF">M0R45_006832</name>
</gene>
<dbReference type="AlphaFoldDB" id="A0AAW1YRQ5"/>
<comment type="caution">
    <text evidence="1">The sequence shown here is derived from an EMBL/GenBank/DDBJ whole genome shotgun (WGS) entry which is preliminary data.</text>
</comment>
<keyword evidence="2" id="KW-1185">Reference proteome</keyword>